<dbReference type="GO" id="GO:0030586">
    <property type="term" value="F:[methionine synthase] reductase (NADPH) activity"/>
    <property type="evidence" value="ECO:0007669"/>
    <property type="project" value="UniProtKB-EC"/>
</dbReference>
<gene>
    <name evidence="13" type="primary">LOC106162591</name>
</gene>
<evidence type="ECO:0000256" key="5">
    <source>
        <dbReference type="ARBA" id="ARBA00022827"/>
    </source>
</evidence>
<dbReference type="GO" id="GO:0009086">
    <property type="term" value="P:methionine biosynthetic process"/>
    <property type="evidence" value="ECO:0007669"/>
    <property type="project" value="TreeGrafter"/>
</dbReference>
<dbReference type="GO" id="GO:0050660">
    <property type="term" value="F:flavin adenine dinucleotide binding"/>
    <property type="evidence" value="ECO:0007669"/>
    <property type="project" value="TreeGrafter"/>
</dbReference>
<evidence type="ECO:0000256" key="3">
    <source>
        <dbReference type="ARBA" id="ARBA00022630"/>
    </source>
</evidence>
<dbReference type="SUPFAM" id="SSF52343">
    <property type="entry name" value="Ferredoxin reductase-like, C-terminal NADP-linked domain"/>
    <property type="match status" value="1"/>
</dbReference>
<dbReference type="CDD" id="cd06203">
    <property type="entry name" value="methionine_synthase_red"/>
    <property type="match status" value="1"/>
</dbReference>
<evidence type="ECO:0000256" key="1">
    <source>
        <dbReference type="ARBA" id="ARBA00001917"/>
    </source>
</evidence>
<dbReference type="InterPro" id="IPR003097">
    <property type="entry name" value="CysJ-like_FAD-binding"/>
</dbReference>
<dbReference type="AlphaFoldDB" id="A0A1S3IAS6"/>
<dbReference type="PANTHER" id="PTHR19384">
    <property type="entry name" value="NITRIC OXIDE SYNTHASE-RELATED"/>
    <property type="match status" value="1"/>
</dbReference>
<dbReference type="GO" id="GO:0010181">
    <property type="term" value="F:FMN binding"/>
    <property type="evidence" value="ECO:0007669"/>
    <property type="project" value="TreeGrafter"/>
</dbReference>
<keyword evidence="3" id="KW-0285">Flavoprotein</keyword>
<comment type="cofactor">
    <cofactor evidence="2">
        <name>FAD</name>
        <dbReference type="ChEBI" id="CHEBI:57692"/>
    </cofactor>
</comment>
<proteinExistence type="predicted"/>
<keyword evidence="5" id="KW-0274">FAD</keyword>
<keyword evidence="6" id="KW-0521">NADP</keyword>
<dbReference type="FunFam" id="1.20.990.10:FF:000007">
    <property type="entry name" value="Methionine synthase reductase"/>
    <property type="match status" value="1"/>
</dbReference>
<dbReference type="InterPro" id="IPR017938">
    <property type="entry name" value="Riboflavin_synthase-like_b-brl"/>
</dbReference>
<feature type="domain" description="FAD-binding FR-type" evidence="11">
    <location>
        <begin position="6"/>
        <end position="278"/>
    </location>
</feature>
<dbReference type="PANTHER" id="PTHR19384:SF84">
    <property type="entry name" value="METHIONINE SYNTHASE REDUCTASE"/>
    <property type="match status" value="1"/>
</dbReference>
<protein>
    <recommendedName>
        <fullName evidence="9">Methionine synthase reductase</fullName>
        <ecNumber evidence="8">1.16.1.8</ecNumber>
    </recommendedName>
</protein>
<evidence type="ECO:0000256" key="8">
    <source>
        <dbReference type="ARBA" id="ARBA00039088"/>
    </source>
</evidence>
<dbReference type="EC" id="1.16.1.8" evidence="8"/>
<dbReference type="KEGG" id="lak:106162591"/>
<dbReference type="RefSeq" id="XP_013395362.1">
    <property type="nucleotide sequence ID" value="XM_013539908.1"/>
</dbReference>
<dbReference type="Gene3D" id="2.40.30.10">
    <property type="entry name" value="Translation factors"/>
    <property type="match status" value="1"/>
</dbReference>
<accession>A0A1S3IAS6</accession>
<reference evidence="13" key="1">
    <citation type="submission" date="2025-08" db="UniProtKB">
        <authorList>
            <consortium name="RefSeq"/>
        </authorList>
    </citation>
    <scope>IDENTIFICATION</scope>
    <source>
        <tissue evidence="13">Gonads</tissue>
    </source>
</reference>
<dbReference type="InterPro" id="IPR039261">
    <property type="entry name" value="FNR_nucleotide-bd"/>
</dbReference>
<dbReference type="Proteomes" id="UP000085678">
    <property type="component" value="Unplaced"/>
</dbReference>
<sequence length="546" mass="60357">MPSATSDVAMATIVSATRLTREDALKTTLDIELDITGTSIDYEPGDTFGVVCVNDKKECDMLIDRLQLSDIADVPFRMMLKQETKKKLAVVPPYLPNPCTVRHALVTGCDIRTAPKKAFLRLLAEYTSHDGQKRRLLELSSREGAPDYAKFIRESKVTLYDILCAFPACTPPWSRVLEHLPRLQGRPYSCSSSALARPGRLHFVFNILEFPSGEGRILSRQGVCTGWLNRLTAACQTGINGKMEEHGTATSQTGITWDMEEHGTATPQTGPAGDIEEHGTATSQTSITADVEEHGTATSQTGTVGDIEEHGTATPQTGIVVDMEEHGTATPQTGTVVDMEESGTATSQTGTVGDKWLLDKVQSLSLHMPKVPIYQRSNQYFHHPQSLDTPLIMIGPGTGVAPFVGFLQHRAELKKIQAPPTLGATWLFFGCRHKDKDFLYREQLEQFAKEGILTKLLTSFSRDQLPDGAPRYVQDNLGLHAQEVVDLIDCHGAVVYVCGDAKNMARNVNEKFVDILQMIKGFSLEEARVYLMEKRQSRKYLEDIWS</sequence>
<dbReference type="FunFam" id="3.40.50.80:FF:000018">
    <property type="entry name" value="NADPH--cytochrome P450 reductase"/>
    <property type="match status" value="1"/>
</dbReference>
<dbReference type="Pfam" id="PF00175">
    <property type="entry name" value="NAD_binding_1"/>
    <property type="match status" value="1"/>
</dbReference>
<name>A0A1S3IAS6_LINAN</name>
<evidence type="ECO:0000256" key="7">
    <source>
        <dbReference type="ARBA" id="ARBA00023002"/>
    </source>
</evidence>
<dbReference type="GO" id="GO:0050667">
    <property type="term" value="P:homocysteine metabolic process"/>
    <property type="evidence" value="ECO:0007669"/>
    <property type="project" value="TreeGrafter"/>
</dbReference>
<dbReference type="InterPro" id="IPR001433">
    <property type="entry name" value="OxRdtase_FAD/NAD-bd"/>
</dbReference>
<evidence type="ECO:0000256" key="2">
    <source>
        <dbReference type="ARBA" id="ARBA00001974"/>
    </source>
</evidence>
<evidence type="ECO:0000256" key="6">
    <source>
        <dbReference type="ARBA" id="ARBA00022857"/>
    </source>
</evidence>
<dbReference type="STRING" id="7574.A0A1S3IAS6"/>
<evidence type="ECO:0000256" key="10">
    <source>
        <dbReference type="SAM" id="MobiDB-lite"/>
    </source>
</evidence>
<comment type="cofactor">
    <cofactor evidence="1">
        <name>FMN</name>
        <dbReference type="ChEBI" id="CHEBI:58210"/>
    </cofactor>
</comment>
<dbReference type="OrthoDB" id="1856718at2759"/>
<dbReference type="InterPro" id="IPR023173">
    <property type="entry name" value="NADPH_Cyt_P450_Rdtase_alpha"/>
</dbReference>
<dbReference type="GO" id="GO:0005829">
    <property type="term" value="C:cytosol"/>
    <property type="evidence" value="ECO:0007669"/>
    <property type="project" value="TreeGrafter"/>
</dbReference>
<evidence type="ECO:0000259" key="11">
    <source>
        <dbReference type="PROSITE" id="PS51384"/>
    </source>
</evidence>
<evidence type="ECO:0000256" key="9">
    <source>
        <dbReference type="ARBA" id="ARBA00040659"/>
    </source>
</evidence>
<dbReference type="InterPro" id="IPR017927">
    <property type="entry name" value="FAD-bd_FR_type"/>
</dbReference>
<dbReference type="SUPFAM" id="SSF63380">
    <property type="entry name" value="Riboflavin synthase domain-like"/>
    <property type="match status" value="1"/>
</dbReference>
<dbReference type="Gene3D" id="3.40.50.80">
    <property type="entry name" value="Nucleotide-binding domain of ferredoxin-NADP reductase (FNR) module"/>
    <property type="match status" value="1"/>
</dbReference>
<keyword evidence="7" id="KW-0560">Oxidoreductase</keyword>
<evidence type="ECO:0000256" key="4">
    <source>
        <dbReference type="ARBA" id="ARBA00022643"/>
    </source>
</evidence>
<dbReference type="PROSITE" id="PS51384">
    <property type="entry name" value="FAD_FR"/>
    <property type="match status" value="1"/>
</dbReference>
<evidence type="ECO:0000313" key="13">
    <source>
        <dbReference type="RefSeq" id="XP_013395362.1"/>
    </source>
</evidence>
<dbReference type="InParanoid" id="A0A1S3IAS6"/>
<evidence type="ECO:0000313" key="12">
    <source>
        <dbReference type="Proteomes" id="UP000085678"/>
    </source>
</evidence>
<keyword evidence="12" id="KW-1185">Reference proteome</keyword>
<keyword evidence="4" id="KW-0288">FMN</keyword>
<dbReference type="GeneID" id="106162591"/>
<dbReference type="Pfam" id="PF00667">
    <property type="entry name" value="FAD_binding_1"/>
    <property type="match status" value="1"/>
</dbReference>
<organism evidence="12 13">
    <name type="scientific">Lingula anatina</name>
    <name type="common">Brachiopod</name>
    <name type="synonym">Lingula unguis</name>
    <dbReference type="NCBI Taxonomy" id="7574"/>
    <lineage>
        <taxon>Eukaryota</taxon>
        <taxon>Metazoa</taxon>
        <taxon>Spiralia</taxon>
        <taxon>Lophotrochozoa</taxon>
        <taxon>Brachiopoda</taxon>
        <taxon>Linguliformea</taxon>
        <taxon>Lingulata</taxon>
        <taxon>Lingulida</taxon>
        <taxon>Linguloidea</taxon>
        <taxon>Lingulidae</taxon>
        <taxon>Lingula</taxon>
    </lineage>
</organism>
<feature type="region of interest" description="Disordered" evidence="10">
    <location>
        <begin position="256"/>
        <end position="287"/>
    </location>
</feature>
<dbReference type="Gene3D" id="1.20.990.10">
    <property type="entry name" value="NADPH-cytochrome p450 Reductase, Chain A, domain 3"/>
    <property type="match status" value="1"/>
</dbReference>